<dbReference type="RefSeq" id="WP_201942508.1">
    <property type="nucleotide sequence ID" value="NZ_JAERRJ010000001.1"/>
</dbReference>
<evidence type="ECO:0008006" key="4">
    <source>
        <dbReference type="Google" id="ProtNLM"/>
    </source>
</evidence>
<feature type="chain" id="PRO_5047367662" description="Secreted protein" evidence="1">
    <location>
        <begin position="28"/>
        <end position="148"/>
    </location>
</feature>
<evidence type="ECO:0000313" key="3">
    <source>
        <dbReference type="Proteomes" id="UP000602198"/>
    </source>
</evidence>
<evidence type="ECO:0000313" key="2">
    <source>
        <dbReference type="EMBL" id="MBL1073065.1"/>
    </source>
</evidence>
<sequence>MRKAGTFLGAALLSAAAVVSGSGTASASTWVDPAEYLVGDTVYFAGTMGGCTIKPNGDVGCDLNGTGTWYFIPVKDLAIDVAFLPAHPTFGAFGRYSRPGAKGMPMNETSMINYAGATCVNSPAPEYRITCDSKGHGFSYGVGGTRVY</sequence>
<reference evidence="2 3" key="1">
    <citation type="submission" date="2021-01" db="EMBL/GenBank/DDBJ databases">
        <title>WGS of actinomycetes isolated from Thailand.</title>
        <authorList>
            <person name="Thawai C."/>
        </authorList>
    </citation>
    <scope>NUCLEOTIDE SEQUENCE [LARGE SCALE GENOMIC DNA]</scope>
    <source>
        <strain evidence="2 3">LPG 2</strain>
    </source>
</reference>
<keyword evidence="3" id="KW-1185">Reference proteome</keyword>
<gene>
    <name evidence="2" type="ORF">JK358_01520</name>
</gene>
<comment type="caution">
    <text evidence="2">The sequence shown here is derived from an EMBL/GenBank/DDBJ whole genome shotgun (WGS) entry which is preliminary data.</text>
</comment>
<accession>A0ABS1LZ58</accession>
<dbReference type="Proteomes" id="UP000602198">
    <property type="component" value="Unassembled WGS sequence"/>
</dbReference>
<protein>
    <recommendedName>
        <fullName evidence="4">Secreted protein</fullName>
    </recommendedName>
</protein>
<organism evidence="2 3">
    <name type="scientific">Nocardia acididurans</name>
    <dbReference type="NCBI Taxonomy" id="2802282"/>
    <lineage>
        <taxon>Bacteria</taxon>
        <taxon>Bacillati</taxon>
        <taxon>Actinomycetota</taxon>
        <taxon>Actinomycetes</taxon>
        <taxon>Mycobacteriales</taxon>
        <taxon>Nocardiaceae</taxon>
        <taxon>Nocardia</taxon>
    </lineage>
</organism>
<evidence type="ECO:0000256" key="1">
    <source>
        <dbReference type="SAM" id="SignalP"/>
    </source>
</evidence>
<name>A0ABS1LZ58_9NOCA</name>
<feature type="signal peptide" evidence="1">
    <location>
        <begin position="1"/>
        <end position="27"/>
    </location>
</feature>
<keyword evidence="1" id="KW-0732">Signal</keyword>
<proteinExistence type="predicted"/>
<dbReference type="EMBL" id="JAERRJ010000001">
    <property type="protein sequence ID" value="MBL1073065.1"/>
    <property type="molecule type" value="Genomic_DNA"/>
</dbReference>